<dbReference type="InterPro" id="IPR005585">
    <property type="entry name" value="DUF327"/>
</dbReference>
<dbReference type="Pfam" id="PF03885">
    <property type="entry name" value="DUF327"/>
    <property type="match status" value="1"/>
</dbReference>
<evidence type="ECO:0000256" key="1">
    <source>
        <dbReference type="SAM" id="MobiDB-lite"/>
    </source>
</evidence>
<dbReference type="Gene3D" id="1.20.120.490">
    <property type="entry name" value="Hypothetical protein TM1646-like domain"/>
    <property type="match status" value="1"/>
</dbReference>
<sequence length="155" mass="17418">MNHISAMQLSSANAFHPTSQEKVGAVKPNDLYARQLDQKSAKKDSTTIEIQKLLDHINDKKTAVEIDTTVDNVMAYKDAVKGFLNYYVDNVMHYDSTTNRHPKYGYQQKMTVINEATDKADALNDVMNLIDTKSGHLDMLNRIGEISGMILNIVL</sequence>
<gene>
    <name evidence="2" type="ORF">NCTC10815_01258</name>
</gene>
<dbReference type="AlphaFoldDB" id="A0A378MC53"/>
<evidence type="ECO:0000313" key="3">
    <source>
        <dbReference type="Proteomes" id="UP000254879"/>
    </source>
</evidence>
<feature type="region of interest" description="Disordered" evidence="1">
    <location>
        <begin position="1"/>
        <end position="23"/>
    </location>
</feature>
<dbReference type="Proteomes" id="UP000254879">
    <property type="component" value="Unassembled WGS sequence"/>
</dbReference>
<name>A0A378MC53_LISGR</name>
<accession>A0A378MC53</accession>
<reference evidence="2 3" key="1">
    <citation type="submission" date="2018-06" db="EMBL/GenBank/DDBJ databases">
        <authorList>
            <consortium name="Pathogen Informatics"/>
            <person name="Doyle S."/>
        </authorList>
    </citation>
    <scope>NUCLEOTIDE SEQUENCE [LARGE SCALE GENOMIC DNA]</scope>
    <source>
        <strain evidence="3">NCTC 10815</strain>
    </source>
</reference>
<feature type="compositionally biased region" description="Polar residues" evidence="1">
    <location>
        <begin position="1"/>
        <end position="21"/>
    </location>
</feature>
<dbReference type="OrthoDB" id="1680946at2"/>
<dbReference type="RefSeq" id="WP_036105040.1">
    <property type="nucleotide sequence ID" value="NZ_JBHLUC010000027.1"/>
</dbReference>
<proteinExistence type="predicted"/>
<organism evidence="2 3">
    <name type="scientific">Listeria grayi</name>
    <name type="common">Listeria murrayi</name>
    <dbReference type="NCBI Taxonomy" id="1641"/>
    <lineage>
        <taxon>Bacteria</taxon>
        <taxon>Bacillati</taxon>
        <taxon>Bacillota</taxon>
        <taxon>Bacilli</taxon>
        <taxon>Bacillales</taxon>
        <taxon>Listeriaceae</taxon>
        <taxon>Listeria</taxon>
    </lineage>
</organism>
<dbReference type="SUPFAM" id="SSF158397">
    <property type="entry name" value="TM1646-like"/>
    <property type="match status" value="1"/>
</dbReference>
<evidence type="ECO:0000313" key="2">
    <source>
        <dbReference type="EMBL" id="STY43949.1"/>
    </source>
</evidence>
<protein>
    <submittedName>
        <fullName evidence="2">Protein of uncharacterized function (DUF327)</fullName>
    </submittedName>
</protein>
<dbReference type="EMBL" id="UGPG01000001">
    <property type="protein sequence ID" value="STY43949.1"/>
    <property type="molecule type" value="Genomic_DNA"/>
</dbReference>
<dbReference type="InterPro" id="IPR024042">
    <property type="entry name" value="TM1646-like_dom_sf"/>
</dbReference>